<name>A0ACA9PF57_9GLOM</name>
<protein>
    <submittedName>
        <fullName evidence="1">11424_t:CDS:1</fullName>
    </submittedName>
</protein>
<dbReference type="Proteomes" id="UP000789702">
    <property type="component" value="Unassembled WGS sequence"/>
</dbReference>
<evidence type="ECO:0000313" key="1">
    <source>
        <dbReference type="EMBL" id="CAG8705501.1"/>
    </source>
</evidence>
<evidence type="ECO:0000313" key="2">
    <source>
        <dbReference type="Proteomes" id="UP000789702"/>
    </source>
</evidence>
<comment type="caution">
    <text evidence="1">The sequence shown here is derived from an EMBL/GenBank/DDBJ whole genome shotgun (WGS) entry which is preliminary data.</text>
</comment>
<gene>
    <name evidence="1" type="ORF">DHETER_LOCUS11975</name>
</gene>
<reference evidence="1" key="1">
    <citation type="submission" date="2021-06" db="EMBL/GenBank/DDBJ databases">
        <authorList>
            <person name="Kallberg Y."/>
            <person name="Tangrot J."/>
            <person name="Rosling A."/>
        </authorList>
    </citation>
    <scope>NUCLEOTIDE SEQUENCE</scope>
    <source>
        <strain evidence="1">IL203A</strain>
    </source>
</reference>
<accession>A0ACA9PF57</accession>
<organism evidence="1 2">
    <name type="scientific">Dentiscutata heterogama</name>
    <dbReference type="NCBI Taxonomy" id="1316150"/>
    <lineage>
        <taxon>Eukaryota</taxon>
        <taxon>Fungi</taxon>
        <taxon>Fungi incertae sedis</taxon>
        <taxon>Mucoromycota</taxon>
        <taxon>Glomeromycotina</taxon>
        <taxon>Glomeromycetes</taxon>
        <taxon>Diversisporales</taxon>
        <taxon>Gigasporaceae</taxon>
        <taxon>Dentiscutata</taxon>
    </lineage>
</organism>
<sequence length="164" mass="19396">RLYDDSRSYITHNTIEDNLLFFEIQEELLGKVDEVKEKLRKKHGILNKIVSPFKSLDEKEIYLVIGLKLLYDLTIELECARSRFKLLNPEFVKDISDFWGKLTYELQLSKELVNIFKESECELYIKESCHHCIVENLSKIGCLINDFVRNITAKKIAKNEQFFK</sequence>
<feature type="non-terminal residue" evidence="1">
    <location>
        <position position="1"/>
    </location>
</feature>
<proteinExistence type="predicted"/>
<keyword evidence="2" id="KW-1185">Reference proteome</keyword>
<dbReference type="EMBL" id="CAJVPU010027969">
    <property type="protein sequence ID" value="CAG8705501.1"/>
    <property type="molecule type" value="Genomic_DNA"/>
</dbReference>